<protein>
    <submittedName>
        <fullName evidence="2">Uncharacterized protein</fullName>
    </submittedName>
</protein>
<keyword evidence="3" id="KW-1185">Reference proteome</keyword>
<dbReference type="AlphaFoldDB" id="S7ZDM0"/>
<dbReference type="HOGENOM" id="CLU_611250_0_0_1"/>
<feature type="region of interest" description="Disordered" evidence="1">
    <location>
        <begin position="308"/>
        <end position="338"/>
    </location>
</feature>
<accession>S7ZDM0</accession>
<feature type="region of interest" description="Disordered" evidence="1">
    <location>
        <begin position="263"/>
        <end position="286"/>
    </location>
</feature>
<feature type="compositionally biased region" description="Basic and acidic residues" evidence="1">
    <location>
        <begin position="1"/>
        <end position="10"/>
    </location>
</feature>
<evidence type="ECO:0000256" key="1">
    <source>
        <dbReference type="SAM" id="MobiDB-lite"/>
    </source>
</evidence>
<sequence length="448" mass="49721">MPKPGSREQKGGGGMMKFVQTPRRVSRSDWADVTSSGWVELHLLGRAPVTKRNEKREKDYSPDQWKALEGYREHETSRASLETRPIGVTDRRISELQCEIDILAVSNATTTVSREVSVYLTWLLLGTKAVTPPHTHKNCSTALSSIRAEGGTNHRTTLALSPSRFKSKSAEREKWIQAHAPALLTSFGIPAGGSGKVQNSFNFRVGWNKSPLRRLHAHLENRGLKVHLCSTTPRLTRVRQDGKGVEEWGSFLAFDETRRVEFMESPEEKRKRKAHAGGFHSTTTQPTPFAATLRKEFFRLCDQRSAAREGGGVSQSGSSCLKGEKVPSSGRWRGTGGEAKHCPNIPPPVSHHGAIRPRAPLQAGPVSVRAKESKIIVIPESLARFHEIVAIRYEDVREDAWTHHRTIGGGGVLRGLSIGQRDRWIMLEMDPSRCFSDSVSCSQTRTAC</sequence>
<evidence type="ECO:0000313" key="3">
    <source>
        <dbReference type="Proteomes" id="UP000019376"/>
    </source>
</evidence>
<dbReference type="Proteomes" id="UP000019376">
    <property type="component" value="Unassembled WGS sequence"/>
</dbReference>
<reference evidence="2 3" key="1">
    <citation type="journal article" date="2013" name="PLoS ONE">
        <title>Genomic and secretomic analyses reveal unique features of the lignocellulolytic enzyme system of Penicillium decumbens.</title>
        <authorList>
            <person name="Liu G."/>
            <person name="Zhang L."/>
            <person name="Wei X."/>
            <person name="Zou G."/>
            <person name="Qin Y."/>
            <person name="Ma L."/>
            <person name="Li J."/>
            <person name="Zheng H."/>
            <person name="Wang S."/>
            <person name="Wang C."/>
            <person name="Xun L."/>
            <person name="Zhao G.-P."/>
            <person name="Zhou Z."/>
            <person name="Qu Y."/>
        </authorList>
    </citation>
    <scope>NUCLEOTIDE SEQUENCE [LARGE SCALE GENOMIC DNA]</scope>
    <source>
        <strain evidence="3">114-2 / CGMCC 5302</strain>
    </source>
</reference>
<organism evidence="2 3">
    <name type="scientific">Penicillium oxalicum (strain 114-2 / CGMCC 5302)</name>
    <name type="common">Penicillium decumbens</name>
    <dbReference type="NCBI Taxonomy" id="933388"/>
    <lineage>
        <taxon>Eukaryota</taxon>
        <taxon>Fungi</taxon>
        <taxon>Dikarya</taxon>
        <taxon>Ascomycota</taxon>
        <taxon>Pezizomycotina</taxon>
        <taxon>Eurotiomycetes</taxon>
        <taxon>Eurotiomycetidae</taxon>
        <taxon>Eurotiales</taxon>
        <taxon>Aspergillaceae</taxon>
        <taxon>Penicillium</taxon>
    </lineage>
</organism>
<proteinExistence type="predicted"/>
<gene>
    <name evidence="2" type="ORF">PDE_03285</name>
</gene>
<feature type="region of interest" description="Disordered" evidence="1">
    <location>
        <begin position="1"/>
        <end position="23"/>
    </location>
</feature>
<evidence type="ECO:0000313" key="2">
    <source>
        <dbReference type="EMBL" id="EPS28339.1"/>
    </source>
</evidence>
<name>S7ZDM0_PENO1</name>
<dbReference type="EMBL" id="KB644410">
    <property type="protein sequence ID" value="EPS28339.1"/>
    <property type="molecule type" value="Genomic_DNA"/>
</dbReference>